<organism evidence="8 9">
    <name type="scientific">Clydaea vesicula</name>
    <dbReference type="NCBI Taxonomy" id="447962"/>
    <lineage>
        <taxon>Eukaryota</taxon>
        <taxon>Fungi</taxon>
        <taxon>Fungi incertae sedis</taxon>
        <taxon>Chytridiomycota</taxon>
        <taxon>Chytridiomycota incertae sedis</taxon>
        <taxon>Chytridiomycetes</taxon>
        <taxon>Lobulomycetales</taxon>
        <taxon>Lobulomycetaceae</taxon>
        <taxon>Clydaea</taxon>
    </lineage>
</organism>
<proteinExistence type="predicted"/>
<dbReference type="Gene3D" id="3.30.450.20">
    <property type="entry name" value="PAS domain"/>
    <property type="match status" value="2"/>
</dbReference>
<keyword evidence="3 6" id="KW-0812">Transmembrane</keyword>
<evidence type="ECO:0000313" key="8">
    <source>
        <dbReference type="EMBL" id="KAJ3215824.1"/>
    </source>
</evidence>
<dbReference type="AlphaFoldDB" id="A0AAD5TZC3"/>
<feature type="domain" description="Cache" evidence="7">
    <location>
        <begin position="81"/>
        <end position="203"/>
    </location>
</feature>
<dbReference type="GO" id="GO:0005886">
    <property type="term" value="C:plasma membrane"/>
    <property type="evidence" value="ECO:0007669"/>
    <property type="project" value="UniProtKB-SubCell"/>
</dbReference>
<sequence>MEENSLLPEVPYIYYYSMTEKTFFGISSKVNGVRKVLTLYEDIPDGCKVCPSYNNTLQNNITLYFHVIDPVTNWPSENNITFAENYTITSRPWYQNVENQTFNGLDKVFNVWTNAYTFPGVLDTVGITLSRPIFSSIGELLGIIAIDMVFSSLTENLKQLKLTENGFAYIIDKTGKLIGSTSHESVYNNSSKILKRPSQMSDESINLTGLFLESILTDEFNQKYTEVQDFDFSVLGQFRNFEVDNKIYFQLEQIPNRSPLLIIVNGALKSDYVGNITLVEKELSTTLSQSTSKIVLIAVAIFCFVLTLSLVGTYFWVIKPLQLIVVIMDQVR</sequence>
<comment type="caution">
    <text evidence="8">The sequence shown here is derived from an EMBL/GenBank/DDBJ whole genome shotgun (WGS) entry which is preliminary data.</text>
</comment>
<evidence type="ECO:0000256" key="2">
    <source>
        <dbReference type="ARBA" id="ARBA00022475"/>
    </source>
</evidence>
<name>A0AAD5TZC3_9FUNG</name>
<evidence type="ECO:0000256" key="5">
    <source>
        <dbReference type="ARBA" id="ARBA00023136"/>
    </source>
</evidence>
<dbReference type="EMBL" id="JADGJW010000518">
    <property type="protein sequence ID" value="KAJ3215824.1"/>
    <property type="molecule type" value="Genomic_DNA"/>
</dbReference>
<keyword evidence="4 6" id="KW-1133">Transmembrane helix</keyword>
<reference evidence="8" key="1">
    <citation type="submission" date="2020-05" db="EMBL/GenBank/DDBJ databases">
        <title>Phylogenomic resolution of chytrid fungi.</title>
        <authorList>
            <person name="Stajich J.E."/>
            <person name="Amses K."/>
            <person name="Simmons R."/>
            <person name="Seto K."/>
            <person name="Myers J."/>
            <person name="Bonds A."/>
            <person name="Quandt C.A."/>
            <person name="Barry K."/>
            <person name="Liu P."/>
            <person name="Grigoriev I."/>
            <person name="Longcore J.E."/>
            <person name="James T.Y."/>
        </authorList>
    </citation>
    <scope>NUCLEOTIDE SEQUENCE</scope>
    <source>
        <strain evidence="8">JEL0476</strain>
    </source>
</reference>
<protein>
    <recommendedName>
        <fullName evidence="7">Cache domain-containing protein</fullName>
    </recommendedName>
</protein>
<dbReference type="InterPro" id="IPR033479">
    <property type="entry name" value="dCache_1"/>
</dbReference>
<keyword evidence="2" id="KW-1003">Cell membrane</keyword>
<accession>A0AAD5TZC3</accession>
<evidence type="ECO:0000256" key="3">
    <source>
        <dbReference type="ARBA" id="ARBA00022692"/>
    </source>
</evidence>
<keyword evidence="9" id="KW-1185">Reference proteome</keyword>
<comment type="subcellular location">
    <subcellularLocation>
        <location evidence="1">Cell membrane</location>
        <topology evidence="1">Multi-pass membrane protein</topology>
    </subcellularLocation>
</comment>
<evidence type="ECO:0000256" key="1">
    <source>
        <dbReference type="ARBA" id="ARBA00004651"/>
    </source>
</evidence>
<dbReference type="Pfam" id="PF02743">
    <property type="entry name" value="dCache_1"/>
    <property type="match status" value="1"/>
</dbReference>
<dbReference type="Proteomes" id="UP001211065">
    <property type="component" value="Unassembled WGS sequence"/>
</dbReference>
<evidence type="ECO:0000256" key="6">
    <source>
        <dbReference type="SAM" id="Phobius"/>
    </source>
</evidence>
<gene>
    <name evidence="8" type="ORF">HK099_006182</name>
</gene>
<feature type="transmembrane region" description="Helical" evidence="6">
    <location>
        <begin position="294"/>
        <end position="318"/>
    </location>
</feature>
<keyword evidence="5 6" id="KW-0472">Membrane</keyword>
<evidence type="ECO:0000313" key="9">
    <source>
        <dbReference type="Proteomes" id="UP001211065"/>
    </source>
</evidence>
<evidence type="ECO:0000256" key="4">
    <source>
        <dbReference type="ARBA" id="ARBA00022989"/>
    </source>
</evidence>
<evidence type="ECO:0000259" key="7">
    <source>
        <dbReference type="Pfam" id="PF02743"/>
    </source>
</evidence>